<name>A0A1H8KEX8_9ACTN</name>
<accession>A0A1H8KEX8</accession>
<evidence type="ECO:0000256" key="1">
    <source>
        <dbReference type="SAM" id="MobiDB-lite"/>
    </source>
</evidence>
<dbReference type="AlphaFoldDB" id="A0A1H8KEX8"/>
<feature type="region of interest" description="Disordered" evidence="1">
    <location>
        <begin position="289"/>
        <end position="329"/>
    </location>
</feature>
<feature type="compositionally biased region" description="Polar residues" evidence="1">
    <location>
        <begin position="192"/>
        <end position="201"/>
    </location>
</feature>
<feature type="region of interest" description="Disordered" evidence="1">
    <location>
        <begin position="100"/>
        <end position="138"/>
    </location>
</feature>
<keyword evidence="3" id="KW-1185">Reference proteome</keyword>
<organism evidence="2 3">
    <name type="scientific">Nonomuraea pusilla</name>
    <dbReference type="NCBI Taxonomy" id="46177"/>
    <lineage>
        <taxon>Bacteria</taxon>
        <taxon>Bacillati</taxon>
        <taxon>Actinomycetota</taxon>
        <taxon>Actinomycetes</taxon>
        <taxon>Streptosporangiales</taxon>
        <taxon>Streptosporangiaceae</taxon>
        <taxon>Nonomuraea</taxon>
    </lineage>
</organism>
<gene>
    <name evidence="2" type="ORF">SAMN05660976_08590</name>
</gene>
<dbReference type="EMBL" id="FOBF01000063">
    <property type="protein sequence ID" value="SEN91543.1"/>
    <property type="molecule type" value="Genomic_DNA"/>
</dbReference>
<protein>
    <recommendedName>
        <fullName evidence="4">Helix-turn-helix domain-containing protein</fullName>
    </recommendedName>
</protein>
<dbReference type="Proteomes" id="UP000198953">
    <property type="component" value="Unassembled WGS sequence"/>
</dbReference>
<evidence type="ECO:0000313" key="3">
    <source>
        <dbReference type="Proteomes" id="UP000198953"/>
    </source>
</evidence>
<proteinExistence type="predicted"/>
<evidence type="ECO:0000313" key="2">
    <source>
        <dbReference type="EMBL" id="SEN91543.1"/>
    </source>
</evidence>
<feature type="compositionally biased region" description="Basic and acidic residues" evidence="1">
    <location>
        <begin position="113"/>
        <end position="124"/>
    </location>
</feature>
<sequence>MLASAAQDSGRPVSLNQEAIDWAWAQTIANNPGARIVLMCLARRVDDVWECTTSQEEVAVDAMLSSRSVRRHLEQLEGDGFIARRRRFDDKGHRLADRLRLNPGASLPANLSGRDESKGPDRPVAKLASGSDQQESLPARLASGQVDLWPDWPVGEQEKTDIPRSQPVAKLTSGQIGRASSSSTKNYRRETSSSSTPQTTDAPCRADVEALCNRLLSWLEKNEIRQRPTAVPDAWRKSARLLLDRDGIDLQEAIAVLDWSQRDGFWIKNIHSMPTFRKQYGRLEVKSRGYRGDATRPTAGGPTAQQPTPLPARVGGYERAKNFGRRNPA</sequence>
<evidence type="ECO:0008006" key="4">
    <source>
        <dbReference type="Google" id="ProtNLM"/>
    </source>
</evidence>
<feature type="region of interest" description="Disordered" evidence="1">
    <location>
        <begin position="150"/>
        <end position="202"/>
    </location>
</feature>
<reference evidence="2 3" key="1">
    <citation type="submission" date="2016-10" db="EMBL/GenBank/DDBJ databases">
        <authorList>
            <person name="de Groot N.N."/>
        </authorList>
    </citation>
    <scope>NUCLEOTIDE SEQUENCE [LARGE SCALE GENOMIC DNA]</scope>
    <source>
        <strain evidence="2 3">DSM 43357</strain>
    </source>
</reference>
<feature type="compositionally biased region" description="Polar residues" evidence="1">
    <location>
        <begin position="172"/>
        <end position="185"/>
    </location>
</feature>